<keyword evidence="2 8" id="KW-0285">Flavoprotein</keyword>
<evidence type="ECO:0000256" key="2">
    <source>
        <dbReference type="ARBA" id="ARBA00022630"/>
    </source>
</evidence>
<evidence type="ECO:0000256" key="8">
    <source>
        <dbReference type="RuleBase" id="RU003881"/>
    </source>
</evidence>
<evidence type="ECO:0000256" key="9">
    <source>
        <dbReference type="SAM" id="Phobius"/>
    </source>
</evidence>
<name>A0AAN7PUE2_9MYRT</name>
<keyword evidence="12" id="KW-1185">Reference proteome</keyword>
<evidence type="ECO:0000313" key="11">
    <source>
        <dbReference type="EMBL" id="KAK4754066.1"/>
    </source>
</evidence>
<comment type="caution">
    <text evidence="11">The sequence shown here is derived from an EMBL/GenBank/DDBJ whole genome shotgun (WGS) entry which is preliminary data.</text>
</comment>
<protein>
    <recommendedName>
        <fullName evidence="8">Thioredoxin reductase</fullName>
        <ecNumber evidence="8">1.8.1.9</ecNumber>
    </recommendedName>
</protein>
<keyword evidence="6" id="KW-1015">Disulfide bond</keyword>
<keyword evidence="5 8" id="KW-0560">Oxidoreductase</keyword>
<dbReference type="NCBIfam" id="TIGR01292">
    <property type="entry name" value="TRX_reduct"/>
    <property type="match status" value="1"/>
</dbReference>
<sequence length="612" mass="65900">MVAQIGPRMCQFSYLNGTNIVECNESAPSSSSSSLFALPRSTMAFSAVTVRLLVPLLAVVLVQLGSLSVPVAGRPCKTLFFSSYSFSLRRHPVFLRNPNSEGGATYVNLPASGRLYSSWRYVQIFTATFPAERINPESAFVRETPIEARLLGVRKQGGVFGFFDMSSLWDRSKDILSVVVALLFGVGCGALTAVTIYMAWYVMTNGGSDYFEESDDEYESYASPKKMGIHIHIDGMSTGCLFKYDPWEEEESARARQFIGLAAASAAVSTVATTRPSVSLMEDLNTLKTRLCIIGSGPAAHTAAIYAARAELKPILFEGWMANDIAPGGQLTTTSDVENFPGFPEGILGIELTDRFRAQSARFGTEIFTETVTKVDFSVNPFKIFTDSKSVLADAVIVATGAVAKRLNFPGSGEGRNGFWNSGISACAVCDGAAPIFRNKPLAVIGGGDSAMEEANFLTKYGSKVYIIHRRDAFRASRIMQSRALSNPKIEVVWNSTVVEAYGDGEKGVLGGLKVKNVVTGEVSDLKVSGLFFAIGHEPATKFLDGQLELDSDGYVITKPGTSHTSVHGVFAAGDVQDKKYRQAVTAAGTGCMAALDAEHYLQEIGSQHGKE</sequence>
<feature type="domain" description="FAD/NAD(P)-binding" evidence="10">
    <location>
        <begin position="290"/>
        <end position="591"/>
    </location>
</feature>
<evidence type="ECO:0000313" key="12">
    <source>
        <dbReference type="Proteomes" id="UP001345219"/>
    </source>
</evidence>
<dbReference type="FunFam" id="3.50.50.60:FF:000064">
    <property type="entry name" value="Thioredoxin reductase"/>
    <property type="match status" value="1"/>
</dbReference>
<dbReference type="AlphaFoldDB" id="A0AAN7PUE2"/>
<gene>
    <name evidence="11" type="ORF">SAY87_002170</name>
</gene>
<dbReference type="PANTHER" id="PTHR48105">
    <property type="entry name" value="THIOREDOXIN REDUCTASE 1-RELATED-RELATED"/>
    <property type="match status" value="1"/>
</dbReference>
<evidence type="ECO:0000259" key="10">
    <source>
        <dbReference type="Pfam" id="PF07992"/>
    </source>
</evidence>
<evidence type="ECO:0000256" key="3">
    <source>
        <dbReference type="ARBA" id="ARBA00022827"/>
    </source>
</evidence>
<dbReference type="InterPro" id="IPR050097">
    <property type="entry name" value="Ferredoxin-NADP_redctase_2"/>
</dbReference>
<proteinExistence type="inferred from homology"/>
<feature type="transmembrane region" description="Helical" evidence="9">
    <location>
        <begin position="175"/>
        <end position="200"/>
    </location>
</feature>
<dbReference type="InterPro" id="IPR008255">
    <property type="entry name" value="Pyr_nucl-diS_OxRdtase_2_AS"/>
</dbReference>
<dbReference type="InterPro" id="IPR005982">
    <property type="entry name" value="Thioredox_Rdtase"/>
</dbReference>
<dbReference type="PRINTS" id="PR00469">
    <property type="entry name" value="PNDRDTASEII"/>
</dbReference>
<organism evidence="11 12">
    <name type="scientific">Trapa incisa</name>
    <dbReference type="NCBI Taxonomy" id="236973"/>
    <lineage>
        <taxon>Eukaryota</taxon>
        <taxon>Viridiplantae</taxon>
        <taxon>Streptophyta</taxon>
        <taxon>Embryophyta</taxon>
        <taxon>Tracheophyta</taxon>
        <taxon>Spermatophyta</taxon>
        <taxon>Magnoliopsida</taxon>
        <taxon>eudicotyledons</taxon>
        <taxon>Gunneridae</taxon>
        <taxon>Pentapetalae</taxon>
        <taxon>rosids</taxon>
        <taxon>malvids</taxon>
        <taxon>Myrtales</taxon>
        <taxon>Lythraceae</taxon>
        <taxon>Trapa</taxon>
    </lineage>
</organism>
<dbReference type="GO" id="GO:0019430">
    <property type="term" value="P:removal of superoxide radicals"/>
    <property type="evidence" value="ECO:0007669"/>
    <property type="project" value="InterPro"/>
</dbReference>
<evidence type="ECO:0000256" key="5">
    <source>
        <dbReference type="ARBA" id="ARBA00023002"/>
    </source>
</evidence>
<reference evidence="11 12" key="1">
    <citation type="journal article" date="2023" name="Hortic Res">
        <title>Pangenome of water caltrop reveals structural variations and asymmetric subgenome divergence after allopolyploidization.</title>
        <authorList>
            <person name="Zhang X."/>
            <person name="Chen Y."/>
            <person name="Wang L."/>
            <person name="Yuan Y."/>
            <person name="Fang M."/>
            <person name="Shi L."/>
            <person name="Lu R."/>
            <person name="Comes H.P."/>
            <person name="Ma Y."/>
            <person name="Chen Y."/>
            <person name="Huang G."/>
            <person name="Zhou Y."/>
            <person name="Zheng Z."/>
            <person name="Qiu Y."/>
        </authorList>
    </citation>
    <scope>NUCLEOTIDE SEQUENCE [LARGE SCALE GENOMIC DNA]</scope>
    <source>
        <tissue evidence="11">Roots</tissue>
    </source>
</reference>
<keyword evidence="7 8" id="KW-0676">Redox-active center</keyword>
<comment type="cofactor">
    <cofactor evidence="8">
        <name>FAD</name>
        <dbReference type="ChEBI" id="CHEBI:57692"/>
    </cofactor>
    <text evidence="8">Binds 1 FAD per subunit.</text>
</comment>
<accession>A0AAN7PUE2</accession>
<dbReference type="Pfam" id="PF07992">
    <property type="entry name" value="Pyr_redox_2"/>
    <property type="match status" value="1"/>
</dbReference>
<keyword evidence="9" id="KW-0812">Transmembrane</keyword>
<dbReference type="EMBL" id="JAXIOK010000015">
    <property type="protein sequence ID" value="KAK4754066.1"/>
    <property type="molecule type" value="Genomic_DNA"/>
</dbReference>
<keyword evidence="4 8" id="KW-0521">NADP</keyword>
<dbReference type="InterPro" id="IPR036188">
    <property type="entry name" value="FAD/NAD-bd_sf"/>
</dbReference>
<evidence type="ECO:0000256" key="4">
    <source>
        <dbReference type="ARBA" id="ARBA00022857"/>
    </source>
</evidence>
<dbReference type="Proteomes" id="UP001345219">
    <property type="component" value="Chromosome 2"/>
</dbReference>
<comment type="similarity">
    <text evidence="1">Belongs to the class-II pyridine nucleotide-disulfide oxidoreductase family.</text>
</comment>
<dbReference type="GO" id="GO:0004791">
    <property type="term" value="F:thioredoxin-disulfide reductase (NADPH) activity"/>
    <property type="evidence" value="ECO:0007669"/>
    <property type="project" value="UniProtKB-EC"/>
</dbReference>
<dbReference type="SUPFAM" id="SSF51905">
    <property type="entry name" value="FAD/NAD(P)-binding domain"/>
    <property type="match status" value="1"/>
</dbReference>
<dbReference type="Gene3D" id="3.50.50.60">
    <property type="entry name" value="FAD/NAD(P)-binding domain"/>
    <property type="match status" value="2"/>
</dbReference>
<evidence type="ECO:0000256" key="6">
    <source>
        <dbReference type="ARBA" id="ARBA00023157"/>
    </source>
</evidence>
<keyword evidence="9" id="KW-0472">Membrane</keyword>
<dbReference type="PROSITE" id="PS00573">
    <property type="entry name" value="PYRIDINE_REDOX_2"/>
    <property type="match status" value="1"/>
</dbReference>
<dbReference type="InterPro" id="IPR023753">
    <property type="entry name" value="FAD/NAD-binding_dom"/>
</dbReference>
<keyword evidence="3 8" id="KW-0274">FAD</keyword>
<comment type="catalytic activity">
    <reaction evidence="8">
        <text>[thioredoxin]-dithiol + NADP(+) = [thioredoxin]-disulfide + NADPH + H(+)</text>
        <dbReference type="Rhea" id="RHEA:20345"/>
        <dbReference type="Rhea" id="RHEA-COMP:10698"/>
        <dbReference type="Rhea" id="RHEA-COMP:10700"/>
        <dbReference type="ChEBI" id="CHEBI:15378"/>
        <dbReference type="ChEBI" id="CHEBI:29950"/>
        <dbReference type="ChEBI" id="CHEBI:50058"/>
        <dbReference type="ChEBI" id="CHEBI:57783"/>
        <dbReference type="ChEBI" id="CHEBI:58349"/>
        <dbReference type="EC" id="1.8.1.9"/>
    </reaction>
</comment>
<dbReference type="PRINTS" id="PR00368">
    <property type="entry name" value="FADPNR"/>
</dbReference>
<dbReference type="EC" id="1.8.1.9" evidence="8"/>
<evidence type="ECO:0000256" key="1">
    <source>
        <dbReference type="ARBA" id="ARBA00009333"/>
    </source>
</evidence>
<evidence type="ECO:0000256" key="7">
    <source>
        <dbReference type="ARBA" id="ARBA00023284"/>
    </source>
</evidence>
<keyword evidence="9" id="KW-1133">Transmembrane helix</keyword>
<dbReference type="GO" id="GO:0005737">
    <property type="term" value="C:cytoplasm"/>
    <property type="evidence" value="ECO:0007669"/>
    <property type="project" value="InterPro"/>
</dbReference>